<name>A0ACB5RDX8_9CLOT</name>
<evidence type="ECO:0000313" key="1">
    <source>
        <dbReference type="EMBL" id="GKX67473.1"/>
    </source>
</evidence>
<evidence type="ECO:0000313" key="2">
    <source>
        <dbReference type="Proteomes" id="UP001058074"/>
    </source>
</evidence>
<comment type="caution">
    <text evidence="1">The sequence shown here is derived from an EMBL/GenBank/DDBJ whole genome shotgun (WGS) entry which is preliminary data.</text>
</comment>
<dbReference type="Proteomes" id="UP001058074">
    <property type="component" value="Unassembled WGS sequence"/>
</dbReference>
<proteinExistence type="predicted"/>
<organism evidence="1 2">
    <name type="scientific">Inconstantimicrobium mannanitabidum</name>
    <dbReference type="NCBI Taxonomy" id="1604901"/>
    <lineage>
        <taxon>Bacteria</taxon>
        <taxon>Bacillati</taxon>
        <taxon>Bacillota</taxon>
        <taxon>Clostridia</taxon>
        <taxon>Eubacteriales</taxon>
        <taxon>Clostridiaceae</taxon>
        <taxon>Inconstantimicrobium</taxon>
    </lineage>
</organism>
<reference evidence="1" key="1">
    <citation type="journal article" date="2025" name="Int. J. Syst. Evol. Microbiol.">
        <title>Inconstantimicrobium mannanitabidum sp. nov., a novel member of the family Clostridiaceae isolated from anoxic soil under the treatment of reductive soil disinfestation.</title>
        <authorList>
            <person name="Ueki A."/>
            <person name="Tonouchi A."/>
            <person name="Honma S."/>
            <person name="Kaku N."/>
            <person name="Ueki K."/>
        </authorList>
    </citation>
    <scope>NUCLEOTIDE SEQUENCE</scope>
    <source>
        <strain evidence="1">TW13</strain>
    </source>
</reference>
<keyword evidence="2" id="KW-1185">Reference proteome</keyword>
<protein>
    <submittedName>
        <fullName evidence="1">Uncharacterized protein</fullName>
    </submittedName>
</protein>
<dbReference type="EMBL" id="BROD01000001">
    <property type="protein sequence ID" value="GKX67473.1"/>
    <property type="molecule type" value="Genomic_DNA"/>
</dbReference>
<sequence length="167" mass="18274">MKKITQVLLSLIIITNIAGCSSNKASTASTTQDTKAVSSSSISDTSRTLTNVENDSYIIYNLSYLEATQLQGVSSTSIEIKKKDNQTVYTYKDHILSCGTYMNGEIVETIKGNIKTLTGSFNVTHNPYKITKLDLNININMDTNEKTGYISPDGDKLDINSNFVPIG</sequence>
<accession>A0ACB5RDX8</accession>
<gene>
    <name evidence="1" type="ORF">rsdtw13_27310</name>
</gene>